<keyword evidence="2" id="KW-1185">Reference proteome</keyword>
<evidence type="ECO:0000313" key="1">
    <source>
        <dbReference type="EMBL" id="GBF33927.1"/>
    </source>
</evidence>
<comment type="caution">
    <text evidence="1">The sequence shown here is derived from an EMBL/GenBank/DDBJ whole genome shotgun (WGS) entry which is preliminary data.</text>
</comment>
<organism evidence="1 2">
    <name type="scientific">Desulfocucumis palustris</name>
    <dbReference type="NCBI Taxonomy" id="1898651"/>
    <lineage>
        <taxon>Bacteria</taxon>
        <taxon>Bacillati</taxon>
        <taxon>Bacillota</taxon>
        <taxon>Clostridia</taxon>
        <taxon>Eubacteriales</taxon>
        <taxon>Desulfocucumaceae</taxon>
        <taxon>Desulfocucumis</taxon>
    </lineage>
</organism>
<dbReference type="Proteomes" id="UP000239549">
    <property type="component" value="Unassembled WGS sequence"/>
</dbReference>
<evidence type="ECO:0008006" key="3">
    <source>
        <dbReference type="Google" id="ProtNLM"/>
    </source>
</evidence>
<gene>
    <name evidence="1" type="ORF">DCCM_3038</name>
</gene>
<reference evidence="2" key="1">
    <citation type="submission" date="2018-02" db="EMBL/GenBank/DDBJ databases">
        <title>Genome sequence of Desulfocucumis palustris strain NAW-5.</title>
        <authorList>
            <person name="Watanabe M."/>
            <person name="Kojima H."/>
            <person name="Fukui M."/>
        </authorList>
    </citation>
    <scope>NUCLEOTIDE SEQUENCE [LARGE SCALE GENOMIC DNA]</scope>
    <source>
        <strain evidence="2">NAW-5</strain>
    </source>
</reference>
<dbReference type="EMBL" id="BFAV01000124">
    <property type="protein sequence ID" value="GBF33927.1"/>
    <property type="molecule type" value="Genomic_DNA"/>
</dbReference>
<accession>A0A2L2XC68</accession>
<evidence type="ECO:0000313" key="2">
    <source>
        <dbReference type="Proteomes" id="UP000239549"/>
    </source>
</evidence>
<dbReference type="AlphaFoldDB" id="A0A2L2XC68"/>
<protein>
    <recommendedName>
        <fullName evidence="3">Ig-like domain-containing protein</fullName>
    </recommendedName>
</protein>
<sequence length="328" mass="35638">MVFCVTFIPAPLQARADTVKDVVKQLDKVYDQLVLDPEGLNDVAAAKAKLASLSRDPDSAPWPDVFAVLLTDQVITKLGGEDAAKGKIIDFVCDLAAIQYSTHAGELRDNMESFREKHASTITALFGSDFNIDDLYDYLLAAKGEVPNVITGNVSDLIALASGDYGQIRTTMERWAGDAFNRAATGQYSLFLNKLGTIGWSIDKLIYAKDIISAKVDPGYAGEIAMLKATVRSETHFLKNGKEWDQNINLKAGDTLPLKLSVLDFSMAGYILHWKVDDASIATVDDSTKTLTGAAKGKTILRAYINNPETDWVYQGTVHVTGGGGHKE</sequence>
<dbReference type="Gene3D" id="2.60.40.1080">
    <property type="match status" value="1"/>
</dbReference>
<name>A0A2L2XC68_9FIRM</name>
<proteinExistence type="predicted"/>